<dbReference type="SUPFAM" id="SSF57884">
    <property type="entry name" value="Ada DNA repair protein, N-terminal domain (N-Ada 10)"/>
    <property type="match status" value="1"/>
</dbReference>
<keyword evidence="5" id="KW-1185">Reference proteome</keyword>
<dbReference type="Proteomes" id="UP000053029">
    <property type="component" value="Unassembled WGS sequence"/>
</dbReference>
<dbReference type="GeneID" id="25310821"/>
<evidence type="ECO:0000256" key="1">
    <source>
        <dbReference type="ARBA" id="ARBA00023159"/>
    </source>
</evidence>
<feature type="region of interest" description="Disordered" evidence="2">
    <location>
        <begin position="147"/>
        <end position="195"/>
    </location>
</feature>
<accession>A0A0D2DAH1</accession>
<dbReference type="GO" id="GO:0008168">
    <property type="term" value="F:methyltransferase activity"/>
    <property type="evidence" value="ECO:0007669"/>
    <property type="project" value="InterPro"/>
</dbReference>
<dbReference type="GO" id="GO:0008270">
    <property type="term" value="F:zinc ion binding"/>
    <property type="evidence" value="ECO:0007669"/>
    <property type="project" value="InterPro"/>
</dbReference>
<organism evidence="4 5">
    <name type="scientific">Fonsecaea pedrosoi CBS 271.37</name>
    <dbReference type="NCBI Taxonomy" id="1442368"/>
    <lineage>
        <taxon>Eukaryota</taxon>
        <taxon>Fungi</taxon>
        <taxon>Dikarya</taxon>
        <taxon>Ascomycota</taxon>
        <taxon>Pezizomycotina</taxon>
        <taxon>Eurotiomycetes</taxon>
        <taxon>Chaetothyriomycetidae</taxon>
        <taxon>Chaetothyriales</taxon>
        <taxon>Herpotrichiellaceae</taxon>
        <taxon>Fonsecaea</taxon>
    </lineage>
</organism>
<dbReference type="GO" id="GO:0003700">
    <property type="term" value="F:DNA-binding transcription factor activity"/>
    <property type="evidence" value="ECO:0007669"/>
    <property type="project" value="InterPro"/>
</dbReference>
<name>A0A0D2DAH1_9EURO</name>
<feature type="domain" description="HTH araC/xylS-type" evidence="3">
    <location>
        <begin position="90"/>
        <end position="137"/>
    </location>
</feature>
<protein>
    <recommendedName>
        <fullName evidence="3">HTH araC/xylS-type domain-containing protein</fullName>
    </recommendedName>
</protein>
<dbReference type="AlphaFoldDB" id="A0A0D2DAH1"/>
<evidence type="ECO:0000313" key="4">
    <source>
        <dbReference type="EMBL" id="KIW74561.1"/>
    </source>
</evidence>
<evidence type="ECO:0000256" key="2">
    <source>
        <dbReference type="SAM" id="MobiDB-lite"/>
    </source>
</evidence>
<evidence type="ECO:0000313" key="5">
    <source>
        <dbReference type="Proteomes" id="UP000053029"/>
    </source>
</evidence>
<dbReference type="InterPro" id="IPR004026">
    <property type="entry name" value="Ada_DNA_repair_Zn-bd"/>
</dbReference>
<dbReference type="EMBL" id="KN846976">
    <property type="protein sequence ID" value="KIW74561.1"/>
    <property type="molecule type" value="Genomic_DNA"/>
</dbReference>
<dbReference type="InterPro" id="IPR035451">
    <property type="entry name" value="Ada-like_dom_sf"/>
</dbReference>
<dbReference type="Gene3D" id="3.40.10.10">
    <property type="entry name" value="DNA Methylphosphotriester Repair Domain"/>
    <property type="match status" value="1"/>
</dbReference>
<dbReference type="VEuPathDB" id="FungiDB:Z517_11331"/>
<sequence>MSARGFSSTTARWSAVAFRNSEAVGEFVYAVKTTGIYCRPDCKARLARRANVVFYDNGPLAEEAGYRACRRCKPHLLVLQQEDHLQVKIRHAVDLVQTTASRGQKISLQQLSDQVRLSKWHLQRMFKRLQGLSPHEMTNAIINATEAGTEGNQPSQSRSESVAQHDTERHSPATDAQIESSRHPQDSVGLVQEGLEQYSDQQVDDVLRDLFPELYIAGSEQDAESWARA</sequence>
<dbReference type="PROSITE" id="PS01124">
    <property type="entry name" value="HTH_ARAC_FAMILY_2"/>
    <property type="match status" value="1"/>
</dbReference>
<evidence type="ECO:0000259" key="3">
    <source>
        <dbReference type="PROSITE" id="PS01124"/>
    </source>
</evidence>
<gene>
    <name evidence="4" type="ORF">Z517_11331</name>
</gene>
<feature type="compositionally biased region" description="Basic and acidic residues" evidence="2">
    <location>
        <begin position="163"/>
        <end position="172"/>
    </location>
</feature>
<proteinExistence type="predicted"/>
<reference evidence="4 5" key="1">
    <citation type="submission" date="2015-01" db="EMBL/GenBank/DDBJ databases">
        <title>The Genome Sequence of Fonsecaea pedrosoi CBS 271.37.</title>
        <authorList>
            <consortium name="The Broad Institute Genomics Platform"/>
            <person name="Cuomo C."/>
            <person name="de Hoog S."/>
            <person name="Gorbushina A."/>
            <person name="Stielow B."/>
            <person name="Teixiera M."/>
            <person name="Abouelleil A."/>
            <person name="Chapman S.B."/>
            <person name="Priest M."/>
            <person name="Young S.K."/>
            <person name="Wortman J."/>
            <person name="Nusbaum C."/>
            <person name="Birren B."/>
        </authorList>
    </citation>
    <scope>NUCLEOTIDE SEQUENCE [LARGE SCALE GENOMIC DNA]</scope>
    <source>
        <strain evidence="4 5">CBS 271.37</strain>
    </source>
</reference>
<dbReference type="RefSeq" id="XP_013278369.1">
    <property type="nucleotide sequence ID" value="XM_013422915.1"/>
</dbReference>
<feature type="compositionally biased region" description="Polar residues" evidence="2">
    <location>
        <begin position="150"/>
        <end position="162"/>
    </location>
</feature>
<dbReference type="GO" id="GO:0006281">
    <property type="term" value="P:DNA repair"/>
    <property type="evidence" value="ECO:0007669"/>
    <property type="project" value="InterPro"/>
</dbReference>
<dbReference type="HOGENOM" id="CLU_000445_81_3_1"/>
<dbReference type="STRING" id="1442368.A0A0D2DAH1"/>
<dbReference type="OrthoDB" id="2447880at2759"/>
<keyword evidence="1" id="KW-0010">Activator</keyword>
<dbReference type="InterPro" id="IPR018060">
    <property type="entry name" value="HTH_AraC"/>
</dbReference>
<dbReference type="Pfam" id="PF02805">
    <property type="entry name" value="Ada_Zn_binding"/>
    <property type="match status" value="1"/>
</dbReference>
<dbReference type="GO" id="GO:0043565">
    <property type="term" value="F:sequence-specific DNA binding"/>
    <property type="evidence" value="ECO:0007669"/>
    <property type="project" value="InterPro"/>
</dbReference>
<dbReference type="Gene3D" id="1.10.10.60">
    <property type="entry name" value="Homeodomain-like"/>
    <property type="match status" value="1"/>
</dbReference>